<comment type="catalytic activity">
    <reaction evidence="7">
        <text>ATP + H2O + polyamine-[polyamine-binding protein]Side 1 = ADP + phosphate + polyamineSide 2 + [polyamine-binding protein]Side 1.</text>
        <dbReference type="EC" id="7.6.2.11"/>
    </reaction>
</comment>
<organism evidence="9 10">
    <name type="scientific">Fusibacillus kribbianus</name>
    <dbReference type="NCBI Taxonomy" id="3044208"/>
    <lineage>
        <taxon>Bacteria</taxon>
        <taxon>Bacillati</taxon>
        <taxon>Bacillota</taxon>
        <taxon>Clostridia</taxon>
        <taxon>Lachnospirales</taxon>
        <taxon>Lachnospiraceae</taxon>
        <taxon>Fusibacillus</taxon>
    </lineage>
</organism>
<keyword evidence="1 7" id="KW-0813">Transport</keyword>
<evidence type="ECO:0000256" key="7">
    <source>
        <dbReference type="RuleBase" id="RU364083"/>
    </source>
</evidence>
<dbReference type="InterPro" id="IPR005893">
    <property type="entry name" value="PotA-like"/>
</dbReference>
<sequence length="479" mass="53868">MEQRENIIELKHITKTFEDGFHAVEDFNLEVKRGEFVTFLGPSGCGKTTTLRMIAGFDVPTEGEILLNGKSITDLPPNKRPINTVFQRYALFPHMNIFDNIAFGLKQKKIPKDVIEKKVKKVLELVDLEGFENRRVSTLSGGQQQRVAIARAVVNEPEILLLDEPLGALDLKMRKEMQLELKAMHKELGITFIYVTHDQEEALTMSDKIVVMSEGRTQQIGTPEDIYNEPKNAFVADFIGDSNIFNGIMTGHLKARFCGGEFVCVDDVEEGTHITAVVRPEDVVLTAPEEGTIKGVVTSVIFKGIHYEIAVASGKNEMVIQSVKAAKPGDLVGMKVDPDNIHIMIAEDHTNIFEVEINRNHRLEYNGTVLDTSLTKIIRGSRRTENGMLIDAAGEEIDPKKIRIMAAIRPEDIRMTDHQDEGLVQGYISNLIYKGDHYSYVIHTDIGQDFVVDDEDLWNMEDQVGLIMPVDKMTFSVRR</sequence>
<dbReference type="SMART" id="SM00382">
    <property type="entry name" value="AAA"/>
    <property type="match status" value="1"/>
</dbReference>
<keyword evidence="4 7" id="KW-0067">ATP-binding</keyword>
<name>A0AAP4EY33_9FIRM</name>
<gene>
    <name evidence="7 9" type="primary">potA</name>
    <name evidence="9" type="ORF">QJ036_11710</name>
</gene>
<dbReference type="PANTHER" id="PTHR42781:SF4">
    <property type="entry name" value="SPERMIDINE_PUTRESCINE IMPORT ATP-BINDING PROTEIN POTA"/>
    <property type="match status" value="1"/>
</dbReference>
<evidence type="ECO:0000256" key="1">
    <source>
        <dbReference type="ARBA" id="ARBA00022448"/>
    </source>
</evidence>
<comment type="subunit">
    <text evidence="7">The complex is composed of two ATP-binding proteins (PotA), two transmembrane proteins (PotB and PotC) and a solute-binding protein (PotD).</text>
</comment>
<evidence type="ECO:0000313" key="10">
    <source>
        <dbReference type="Proteomes" id="UP001300383"/>
    </source>
</evidence>
<protein>
    <recommendedName>
        <fullName evidence="7">Spermidine/putrescine import ATP-binding protein PotA</fullName>
        <ecNumber evidence="7">7.6.2.11</ecNumber>
    </recommendedName>
</protein>
<reference evidence="9 10" key="1">
    <citation type="submission" date="2023-05" db="EMBL/GenBank/DDBJ databases">
        <title>[ruminococcus] sp. nov., isolated from a pig farm feces dump.</title>
        <authorList>
            <person name="Chang Y.-H."/>
        </authorList>
    </citation>
    <scope>NUCLEOTIDE SEQUENCE [LARGE SCALE GENOMIC DNA]</scope>
    <source>
        <strain evidence="9 10">YH-rum2234</strain>
    </source>
</reference>
<dbReference type="SUPFAM" id="SSF50331">
    <property type="entry name" value="MOP-like"/>
    <property type="match status" value="2"/>
</dbReference>
<dbReference type="EC" id="7.6.2.11" evidence="7"/>
<evidence type="ECO:0000256" key="3">
    <source>
        <dbReference type="ARBA" id="ARBA00022741"/>
    </source>
</evidence>
<dbReference type="GO" id="GO:0016887">
    <property type="term" value="F:ATP hydrolysis activity"/>
    <property type="evidence" value="ECO:0007669"/>
    <property type="project" value="InterPro"/>
</dbReference>
<keyword evidence="6 7" id="KW-0472">Membrane</keyword>
<dbReference type="RefSeq" id="WP_283231556.1">
    <property type="nucleotide sequence ID" value="NZ_JASGBQ010000025.1"/>
</dbReference>
<dbReference type="GO" id="GO:0015594">
    <property type="term" value="F:ABC-type putrescine transporter activity"/>
    <property type="evidence" value="ECO:0007669"/>
    <property type="project" value="InterPro"/>
</dbReference>
<keyword evidence="3 7" id="KW-0547">Nucleotide-binding</keyword>
<dbReference type="NCBIfam" id="TIGR01187">
    <property type="entry name" value="potA"/>
    <property type="match status" value="1"/>
</dbReference>
<dbReference type="PANTHER" id="PTHR42781">
    <property type="entry name" value="SPERMIDINE/PUTRESCINE IMPORT ATP-BINDING PROTEIN POTA"/>
    <property type="match status" value="1"/>
</dbReference>
<comment type="caution">
    <text evidence="9">The sequence shown here is derived from an EMBL/GenBank/DDBJ whole genome shotgun (WGS) entry which is preliminary data.</text>
</comment>
<comment type="similarity">
    <text evidence="7">Belongs to the ABC transporter superfamily. Spermidine/putrescine importer (TC 3.A.1.11.1) family.</text>
</comment>
<dbReference type="InterPro" id="IPR027417">
    <property type="entry name" value="P-loop_NTPase"/>
</dbReference>
<dbReference type="Gene3D" id="3.40.50.300">
    <property type="entry name" value="P-loop containing nucleotide triphosphate hydrolases"/>
    <property type="match status" value="1"/>
</dbReference>
<dbReference type="EMBL" id="JASGBQ010000025">
    <property type="protein sequence ID" value="MDI9243129.1"/>
    <property type="molecule type" value="Genomic_DNA"/>
</dbReference>
<proteinExistence type="inferred from homology"/>
<dbReference type="FunFam" id="3.40.50.300:FF:000133">
    <property type="entry name" value="Spermidine/putrescine import ATP-binding protein PotA"/>
    <property type="match status" value="1"/>
</dbReference>
<evidence type="ECO:0000256" key="4">
    <source>
        <dbReference type="ARBA" id="ARBA00022840"/>
    </source>
</evidence>
<evidence type="ECO:0000313" key="9">
    <source>
        <dbReference type="EMBL" id="MDI9243129.1"/>
    </source>
</evidence>
<dbReference type="InterPro" id="IPR017879">
    <property type="entry name" value="PotA_ATP-bd"/>
</dbReference>
<dbReference type="InterPro" id="IPR008995">
    <property type="entry name" value="Mo/tungstate-bd_C_term_dom"/>
</dbReference>
<dbReference type="Pfam" id="PF08402">
    <property type="entry name" value="TOBE_2"/>
    <property type="match status" value="2"/>
</dbReference>
<dbReference type="InterPro" id="IPR003593">
    <property type="entry name" value="AAA+_ATPase"/>
</dbReference>
<dbReference type="Proteomes" id="UP001300383">
    <property type="component" value="Unassembled WGS sequence"/>
</dbReference>
<comment type="function">
    <text evidence="7">Part of the ABC transporter complex PotABCD involved in spermidine/putrescine import. Responsible for energy coupling to the transport system.</text>
</comment>
<dbReference type="GO" id="GO:0043190">
    <property type="term" value="C:ATP-binding cassette (ABC) transporter complex"/>
    <property type="evidence" value="ECO:0007669"/>
    <property type="project" value="InterPro"/>
</dbReference>
<dbReference type="InterPro" id="IPR017871">
    <property type="entry name" value="ABC_transporter-like_CS"/>
</dbReference>
<dbReference type="PROSITE" id="PS00211">
    <property type="entry name" value="ABC_TRANSPORTER_1"/>
    <property type="match status" value="1"/>
</dbReference>
<keyword evidence="10" id="KW-1185">Reference proteome</keyword>
<dbReference type="AlphaFoldDB" id="A0AAP4EY33"/>
<accession>A0AAP4EY33</accession>
<dbReference type="PROSITE" id="PS50893">
    <property type="entry name" value="ABC_TRANSPORTER_2"/>
    <property type="match status" value="1"/>
</dbReference>
<dbReference type="Gene3D" id="2.40.50.100">
    <property type="match status" value="1"/>
</dbReference>
<dbReference type="InterPro" id="IPR050093">
    <property type="entry name" value="ABC_SmlMolc_Importer"/>
</dbReference>
<dbReference type="InterPro" id="IPR003439">
    <property type="entry name" value="ABC_transporter-like_ATP-bd"/>
</dbReference>
<evidence type="ECO:0000259" key="8">
    <source>
        <dbReference type="PROSITE" id="PS50893"/>
    </source>
</evidence>
<evidence type="ECO:0000256" key="6">
    <source>
        <dbReference type="ARBA" id="ARBA00023136"/>
    </source>
</evidence>
<dbReference type="GO" id="GO:0005524">
    <property type="term" value="F:ATP binding"/>
    <property type="evidence" value="ECO:0007669"/>
    <property type="project" value="UniProtKB-KW"/>
</dbReference>
<keyword evidence="5 7" id="KW-1278">Translocase</keyword>
<dbReference type="Pfam" id="PF00005">
    <property type="entry name" value="ABC_tran"/>
    <property type="match status" value="1"/>
</dbReference>
<evidence type="ECO:0000256" key="2">
    <source>
        <dbReference type="ARBA" id="ARBA00022475"/>
    </source>
</evidence>
<feature type="domain" description="ABC transporter" evidence="8">
    <location>
        <begin position="8"/>
        <end position="239"/>
    </location>
</feature>
<dbReference type="InterPro" id="IPR013611">
    <property type="entry name" value="Transp-assoc_OB_typ2"/>
</dbReference>
<dbReference type="SUPFAM" id="SSF52540">
    <property type="entry name" value="P-loop containing nucleoside triphosphate hydrolases"/>
    <property type="match status" value="1"/>
</dbReference>
<dbReference type="CDD" id="cd03300">
    <property type="entry name" value="ABC_PotA_N"/>
    <property type="match status" value="1"/>
</dbReference>
<evidence type="ECO:0000256" key="5">
    <source>
        <dbReference type="ARBA" id="ARBA00022967"/>
    </source>
</evidence>
<keyword evidence="2 7" id="KW-1003">Cell membrane</keyword>